<gene>
    <name evidence="2" type="ORF">C8A00DRAFT_29389</name>
</gene>
<feature type="compositionally biased region" description="Low complexity" evidence="1">
    <location>
        <begin position="146"/>
        <end position="156"/>
    </location>
</feature>
<evidence type="ECO:0000256" key="1">
    <source>
        <dbReference type="SAM" id="MobiDB-lite"/>
    </source>
</evidence>
<feature type="compositionally biased region" description="Pro residues" evidence="1">
    <location>
        <begin position="191"/>
        <end position="205"/>
    </location>
</feature>
<reference evidence="2" key="2">
    <citation type="submission" date="2023-05" db="EMBL/GenBank/DDBJ databases">
        <authorList>
            <consortium name="Lawrence Berkeley National Laboratory"/>
            <person name="Steindorff A."/>
            <person name="Hensen N."/>
            <person name="Bonometti L."/>
            <person name="Westerberg I."/>
            <person name="Brannstrom I.O."/>
            <person name="Guillou S."/>
            <person name="Cros-Aarteil S."/>
            <person name="Calhoun S."/>
            <person name="Haridas S."/>
            <person name="Kuo A."/>
            <person name="Mondo S."/>
            <person name="Pangilinan J."/>
            <person name="Riley R."/>
            <person name="Labutti K."/>
            <person name="Andreopoulos B."/>
            <person name="Lipzen A."/>
            <person name="Chen C."/>
            <person name="Yanf M."/>
            <person name="Daum C."/>
            <person name="Ng V."/>
            <person name="Clum A."/>
            <person name="Ohm R."/>
            <person name="Martin F."/>
            <person name="Silar P."/>
            <person name="Natvig D."/>
            <person name="Lalanne C."/>
            <person name="Gautier V."/>
            <person name="Ament-Velasquez S.L."/>
            <person name="Kruys A."/>
            <person name="Hutchinson M.I."/>
            <person name="Powell A.J."/>
            <person name="Barry K."/>
            <person name="Miller A.N."/>
            <person name="Grigoriev I.V."/>
            <person name="Debuchy R."/>
            <person name="Gladieux P."/>
            <person name="Thoren M.H."/>
            <person name="Johannesson H."/>
        </authorList>
    </citation>
    <scope>NUCLEOTIDE SEQUENCE</scope>
    <source>
        <strain evidence="2">CBS 538.74</strain>
    </source>
</reference>
<feature type="region of interest" description="Disordered" evidence="1">
    <location>
        <begin position="1"/>
        <end position="35"/>
    </location>
</feature>
<accession>A0AAN6VUK6</accession>
<protein>
    <submittedName>
        <fullName evidence="2">Uncharacterized protein</fullName>
    </submittedName>
</protein>
<evidence type="ECO:0000313" key="2">
    <source>
        <dbReference type="EMBL" id="KAK4157705.1"/>
    </source>
</evidence>
<dbReference type="AlphaFoldDB" id="A0AAN6VUK6"/>
<feature type="region of interest" description="Disordered" evidence="1">
    <location>
        <begin position="182"/>
        <end position="220"/>
    </location>
</feature>
<evidence type="ECO:0000313" key="3">
    <source>
        <dbReference type="Proteomes" id="UP001302745"/>
    </source>
</evidence>
<keyword evidence="3" id="KW-1185">Reference proteome</keyword>
<feature type="compositionally biased region" description="Polar residues" evidence="1">
    <location>
        <begin position="91"/>
        <end position="110"/>
    </location>
</feature>
<reference evidence="2" key="1">
    <citation type="journal article" date="2023" name="Mol. Phylogenet. Evol.">
        <title>Genome-scale phylogeny and comparative genomics of the fungal order Sordariales.</title>
        <authorList>
            <person name="Hensen N."/>
            <person name="Bonometti L."/>
            <person name="Westerberg I."/>
            <person name="Brannstrom I.O."/>
            <person name="Guillou S."/>
            <person name="Cros-Aarteil S."/>
            <person name="Calhoun S."/>
            <person name="Haridas S."/>
            <person name="Kuo A."/>
            <person name="Mondo S."/>
            <person name="Pangilinan J."/>
            <person name="Riley R."/>
            <person name="LaButti K."/>
            <person name="Andreopoulos B."/>
            <person name="Lipzen A."/>
            <person name="Chen C."/>
            <person name="Yan M."/>
            <person name="Daum C."/>
            <person name="Ng V."/>
            <person name="Clum A."/>
            <person name="Steindorff A."/>
            <person name="Ohm R.A."/>
            <person name="Martin F."/>
            <person name="Silar P."/>
            <person name="Natvig D.O."/>
            <person name="Lalanne C."/>
            <person name="Gautier V."/>
            <person name="Ament-Velasquez S.L."/>
            <person name="Kruys A."/>
            <person name="Hutchinson M.I."/>
            <person name="Powell A.J."/>
            <person name="Barry K."/>
            <person name="Miller A.N."/>
            <person name="Grigoriev I.V."/>
            <person name="Debuchy R."/>
            <person name="Gladieux P."/>
            <person name="Hiltunen Thoren M."/>
            <person name="Johannesson H."/>
        </authorList>
    </citation>
    <scope>NUCLEOTIDE SEQUENCE</scope>
    <source>
        <strain evidence="2">CBS 538.74</strain>
    </source>
</reference>
<comment type="caution">
    <text evidence="2">The sequence shown here is derived from an EMBL/GenBank/DDBJ whole genome shotgun (WGS) entry which is preliminary data.</text>
</comment>
<dbReference type="EMBL" id="MU856847">
    <property type="protein sequence ID" value="KAK4157705.1"/>
    <property type="molecule type" value="Genomic_DNA"/>
</dbReference>
<proteinExistence type="predicted"/>
<name>A0AAN6VUK6_9PEZI</name>
<dbReference type="Proteomes" id="UP001302745">
    <property type="component" value="Unassembled WGS sequence"/>
</dbReference>
<sequence length="399" mass="43438">MSMKRLSPLSDCSDATEPPVKRTHRTHEENQERAYIAASRRADRNIEHRIRSALKASECRKKRTGRGLKITREAVMGDEQYESEDEDPTTRRFSLPTTTNLSNNSPPSYTMSRADRYAEVDALFAKHFPHVQLSSRWSTAQPPPQQQQQPRQQQPNYPQPLPLQPAYVPRYSQHDAAATAAVAAAAATIQPSPPPTPPMSYPLPPTQGEEDDEKPGSMSPLALEASQFPVSSSKNQLPATTTLNLSIDPPTTTTTTGGYHHLMPSSIVVDDEQSPPFQLITPIDFSADAAAWFGGDNNTTTTTTTTTTGGSASELFQHMRSLSLPSALEHFQFGSYGDDNDDNNISTALVVDPAMFSSDDPTTTALGVVVATPTPPNEPWSEWVDLDGDGAHVALGVEV</sequence>
<organism evidence="2 3">
    <name type="scientific">Chaetomidium leptoderma</name>
    <dbReference type="NCBI Taxonomy" id="669021"/>
    <lineage>
        <taxon>Eukaryota</taxon>
        <taxon>Fungi</taxon>
        <taxon>Dikarya</taxon>
        <taxon>Ascomycota</taxon>
        <taxon>Pezizomycotina</taxon>
        <taxon>Sordariomycetes</taxon>
        <taxon>Sordariomycetidae</taxon>
        <taxon>Sordariales</taxon>
        <taxon>Chaetomiaceae</taxon>
        <taxon>Chaetomidium</taxon>
    </lineage>
</organism>
<feature type="region of interest" description="Disordered" evidence="1">
    <location>
        <begin position="76"/>
        <end position="110"/>
    </location>
</feature>
<feature type="region of interest" description="Disordered" evidence="1">
    <location>
        <begin position="134"/>
        <end position="166"/>
    </location>
</feature>